<comment type="caution">
    <text evidence="2">The sequence shown here is derived from an EMBL/GenBank/DDBJ whole genome shotgun (WGS) entry which is preliminary data.</text>
</comment>
<reference evidence="2 3" key="1">
    <citation type="submission" date="2020-01" db="EMBL/GenBank/DDBJ databases">
        <title>Genome analysis.</title>
        <authorList>
            <person name="Wu S."/>
            <person name="Wang G."/>
        </authorList>
    </citation>
    <scope>NUCLEOTIDE SEQUENCE [LARGE SCALE GENOMIC DNA]</scope>
    <source>
        <strain evidence="2 3">SYL130</strain>
    </source>
</reference>
<evidence type="ECO:0000313" key="3">
    <source>
        <dbReference type="Proteomes" id="UP000753802"/>
    </source>
</evidence>
<protein>
    <recommendedName>
        <fullName evidence="4">YD repeat-containing protein</fullName>
    </recommendedName>
</protein>
<gene>
    <name evidence="2" type="ORF">GWC95_00480</name>
</gene>
<organism evidence="2 3">
    <name type="scientific">Sediminibacterium roseum</name>
    <dbReference type="NCBI Taxonomy" id="1978412"/>
    <lineage>
        <taxon>Bacteria</taxon>
        <taxon>Pseudomonadati</taxon>
        <taxon>Bacteroidota</taxon>
        <taxon>Chitinophagia</taxon>
        <taxon>Chitinophagales</taxon>
        <taxon>Chitinophagaceae</taxon>
        <taxon>Sediminibacterium</taxon>
    </lineage>
</organism>
<evidence type="ECO:0000313" key="2">
    <source>
        <dbReference type="EMBL" id="NCI48375.1"/>
    </source>
</evidence>
<dbReference type="RefSeq" id="WP_161816707.1">
    <property type="nucleotide sequence ID" value="NZ_JAACJS010000002.1"/>
</dbReference>
<sequence length="257" mass="29320">MKKIVQNILLVTALFTAAASCKKTVEPVINNPGNPSVEKPFPIQLNKEGNAVNVNYNTDGSIQSLITSDANGNILVNYIFSYENGKLKEVNFGGKWKYTYTGNQLTRIESFNQQGQNRYTYDFVYNGDKVLQKTEYYSSTMTPRFKTTYTYRADGNIEKCGIQQYINSAWEMSEEVIFNEYDQHVNVSDAFESYPYLPPAMFSVNNPIKETWSASGVLEQTVDHVYTYDQKGRPKTKKSTFKSPGFPDTFSEIKILY</sequence>
<feature type="chain" id="PRO_5047504371" description="YD repeat-containing protein" evidence="1">
    <location>
        <begin position="19"/>
        <end position="257"/>
    </location>
</feature>
<accession>A0ABW9ZPC4</accession>
<evidence type="ECO:0000256" key="1">
    <source>
        <dbReference type="SAM" id="SignalP"/>
    </source>
</evidence>
<keyword evidence="1" id="KW-0732">Signal</keyword>
<keyword evidence="3" id="KW-1185">Reference proteome</keyword>
<dbReference type="Proteomes" id="UP000753802">
    <property type="component" value="Unassembled WGS sequence"/>
</dbReference>
<evidence type="ECO:0008006" key="4">
    <source>
        <dbReference type="Google" id="ProtNLM"/>
    </source>
</evidence>
<dbReference type="EMBL" id="JAACJS010000002">
    <property type="protein sequence ID" value="NCI48375.1"/>
    <property type="molecule type" value="Genomic_DNA"/>
</dbReference>
<name>A0ABW9ZPC4_9BACT</name>
<feature type="signal peptide" evidence="1">
    <location>
        <begin position="1"/>
        <end position="18"/>
    </location>
</feature>
<dbReference type="PROSITE" id="PS51257">
    <property type="entry name" value="PROKAR_LIPOPROTEIN"/>
    <property type="match status" value="1"/>
</dbReference>
<proteinExistence type="predicted"/>